<feature type="domain" description="Thiolase N-terminal" evidence="5">
    <location>
        <begin position="5"/>
        <end position="240"/>
    </location>
</feature>
<comment type="similarity">
    <text evidence="1 4">Belongs to the thiolase-like superfamily. Thiolase family.</text>
</comment>
<dbReference type="Gene3D" id="3.40.47.10">
    <property type="match status" value="1"/>
</dbReference>
<comment type="caution">
    <text evidence="7">The sequence shown here is derived from an EMBL/GenBank/DDBJ whole genome shotgun (WGS) entry which is preliminary data.</text>
</comment>
<dbReference type="Proteomes" id="UP000234881">
    <property type="component" value="Unassembled WGS sequence"/>
</dbReference>
<dbReference type="InterPro" id="IPR002155">
    <property type="entry name" value="Thiolase"/>
</dbReference>
<evidence type="ECO:0000313" key="8">
    <source>
        <dbReference type="Proteomes" id="UP000234881"/>
    </source>
</evidence>
<dbReference type="SUPFAM" id="SSF53901">
    <property type="entry name" value="Thiolase-like"/>
    <property type="match status" value="2"/>
</dbReference>
<dbReference type="InterPro" id="IPR020617">
    <property type="entry name" value="Thiolase_C"/>
</dbReference>
<dbReference type="Pfam" id="PF02803">
    <property type="entry name" value="Thiolase_C"/>
    <property type="match status" value="1"/>
</dbReference>
<dbReference type="OrthoDB" id="7838428at2"/>
<gene>
    <name evidence="7" type="ORF">C0081_22330</name>
</gene>
<protein>
    <submittedName>
        <fullName evidence="7">Acetyl-CoA C-acyltransferase</fullName>
    </submittedName>
</protein>
<proteinExistence type="inferred from homology"/>
<reference evidence="7 8" key="1">
    <citation type="submission" date="2018-01" db="EMBL/GenBank/DDBJ databases">
        <title>The draft genome sequence of Cohaesibacter sp. H1304.</title>
        <authorList>
            <person name="Wang N.-N."/>
            <person name="Du Z.-J."/>
        </authorList>
    </citation>
    <scope>NUCLEOTIDE SEQUENCE [LARGE SCALE GENOMIC DNA]</scope>
    <source>
        <strain evidence="7 8">H1304</strain>
    </source>
</reference>
<feature type="domain" description="Thiolase C-terminal" evidence="6">
    <location>
        <begin position="252"/>
        <end position="367"/>
    </location>
</feature>
<dbReference type="AlphaFoldDB" id="A0A2N5XKJ6"/>
<keyword evidence="2 4" id="KW-0808">Transferase</keyword>
<dbReference type="PANTHER" id="PTHR18919">
    <property type="entry name" value="ACETYL-COA C-ACYLTRANSFERASE"/>
    <property type="match status" value="1"/>
</dbReference>
<accession>A0A2N5XKJ6</accession>
<dbReference type="Pfam" id="PF00108">
    <property type="entry name" value="Thiolase_N"/>
    <property type="match status" value="1"/>
</dbReference>
<dbReference type="NCBIfam" id="TIGR01930">
    <property type="entry name" value="AcCoA-C-Actrans"/>
    <property type="match status" value="1"/>
</dbReference>
<organism evidence="7 8">
    <name type="scientific">Cohaesibacter celericrescens</name>
    <dbReference type="NCBI Taxonomy" id="2067669"/>
    <lineage>
        <taxon>Bacteria</taxon>
        <taxon>Pseudomonadati</taxon>
        <taxon>Pseudomonadota</taxon>
        <taxon>Alphaproteobacteria</taxon>
        <taxon>Hyphomicrobiales</taxon>
        <taxon>Cohaesibacteraceae</taxon>
    </lineage>
</organism>
<dbReference type="PANTHER" id="PTHR18919:SF107">
    <property type="entry name" value="ACETYL-COA ACETYLTRANSFERASE, CYTOSOLIC"/>
    <property type="match status" value="1"/>
</dbReference>
<evidence type="ECO:0000313" key="7">
    <source>
        <dbReference type="EMBL" id="PLW75039.1"/>
    </source>
</evidence>
<evidence type="ECO:0000256" key="3">
    <source>
        <dbReference type="ARBA" id="ARBA00023315"/>
    </source>
</evidence>
<evidence type="ECO:0000259" key="6">
    <source>
        <dbReference type="Pfam" id="PF02803"/>
    </source>
</evidence>
<evidence type="ECO:0000256" key="4">
    <source>
        <dbReference type="RuleBase" id="RU003557"/>
    </source>
</evidence>
<dbReference type="InterPro" id="IPR020613">
    <property type="entry name" value="Thiolase_CS"/>
</dbReference>
<keyword evidence="8" id="KW-1185">Reference proteome</keyword>
<evidence type="ECO:0000259" key="5">
    <source>
        <dbReference type="Pfam" id="PF00108"/>
    </source>
</evidence>
<dbReference type="GO" id="GO:0003988">
    <property type="term" value="F:acetyl-CoA C-acyltransferase activity"/>
    <property type="evidence" value="ECO:0007669"/>
    <property type="project" value="UniProtKB-ARBA"/>
</dbReference>
<keyword evidence="3 4" id="KW-0012">Acyltransferase</keyword>
<dbReference type="InterPro" id="IPR020616">
    <property type="entry name" value="Thiolase_N"/>
</dbReference>
<dbReference type="PROSITE" id="PS00737">
    <property type="entry name" value="THIOLASE_2"/>
    <property type="match status" value="1"/>
</dbReference>
<dbReference type="RefSeq" id="WP_101535939.1">
    <property type="nucleotide sequence ID" value="NZ_PKUQ01000055.1"/>
</dbReference>
<dbReference type="CDD" id="cd00751">
    <property type="entry name" value="thiolase"/>
    <property type="match status" value="1"/>
</dbReference>
<sequence>MTRSYIVAARRSAVAPRNGALAALELHDLAAPVVKAVLSDAGVDQNQVSELIVSNGLGAGGNPARLVGLAAGLPHSVAGLSVDRQCCGGLDAVLLADAMIRSGLHEIVVAGGVESYSRRPLRSKTFADGSAPQAYDQAPFTPWPDRDPDMAQAADRLANLLNITQAEQDNWAVASHQKAQAAEAITAKEIVPISGAAHDSFTRRMNQRLCARAPVVYGSVTAANMSVAADAAAFCVIVSERVARFLPSPSIEIVGGATLGGDPALPGLAPVAAIRASLDAAGLTPQDLDLAEIMEAFAVQAIACQRGAHINEAIVNMTGGSLARGHPIGASGAILAVRLYHALATTDGTGLAAIAAAGGIGTSLIVKSPCVGL</sequence>
<dbReference type="InterPro" id="IPR016039">
    <property type="entry name" value="Thiolase-like"/>
</dbReference>
<dbReference type="PIRSF" id="PIRSF000429">
    <property type="entry name" value="Ac-CoA_Ac_transf"/>
    <property type="match status" value="1"/>
</dbReference>
<evidence type="ECO:0000256" key="1">
    <source>
        <dbReference type="ARBA" id="ARBA00010982"/>
    </source>
</evidence>
<dbReference type="EMBL" id="PKUQ01000055">
    <property type="protein sequence ID" value="PLW75039.1"/>
    <property type="molecule type" value="Genomic_DNA"/>
</dbReference>
<name>A0A2N5XKJ6_9HYPH</name>
<evidence type="ECO:0000256" key="2">
    <source>
        <dbReference type="ARBA" id="ARBA00022679"/>
    </source>
</evidence>